<organism evidence="3">
    <name type="scientific">Prasinoderma coloniale</name>
    <dbReference type="NCBI Taxonomy" id="156133"/>
    <lineage>
        <taxon>Eukaryota</taxon>
        <taxon>Viridiplantae</taxon>
        <taxon>Prasinodermophyta</taxon>
        <taxon>Prasinodermophyceae</taxon>
        <taxon>Prasinodermales</taxon>
        <taxon>Prasinodermaceae</taxon>
        <taxon>Prasinoderma</taxon>
    </lineage>
</organism>
<keyword evidence="2" id="KW-0560">Oxidoreductase</keyword>
<evidence type="ECO:0000256" key="1">
    <source>
        <dbReference type="ARBA" id="ARBA00006484"/>
    </source>
</evidence>
<dbReference type="AlphaFoldDB" id="A0A7R9THM7"/>
<protein>
    <recommendedName>
        <fullName evidence="4">3-oxoacyl-[acyl-carrier-protein] reductase</fullName>
    </recommendedName>
</protein>
<dbReference type="PROSITE" id="PS00061">
    <property type="entry name" value="ADH_SHORT"/>
    <property type="match status" value="1"/>
</dbReference>
<evidence type="ECO:0000256" key="2">
    <source>
        <dbReference type="ARBA" id="ARBA00023002"/>
    </source>
</evidence>
<dbReference type="Pfam" id="PF13561">
    <property type="entry name" value="adh_short_C2"/>
    <property type="match status" value="2"/>
</dbReference>
<dbReference type="Gene3D" id="3.40.50.720">
    <property type="entry name" value="NAD(P)-binding Rossmann-like Domain"/>
    <property type="match status" value="1"/>
</dbReference>
<dbReference type="GO" id="GO:0048038">
    <property type="term" value="F:quinone binding"/>
    <property type="evidence" value="ECO:0007669"/>
    <property type="project" value="TreeGrafter"/>
</dbReference>
<accession>A0A7R9THM7</accession>
<comment type="similarity">
    <text evidence="1">Belongs to the short-chain dehydrogenases/reductases (SDR) family.</text>
</comment>
<reference evidence="3" key="1">
    <citation type="submission" date="2021-01" db="EMBL/GenBank/DDBJ databases">
        <authorList>
            <person name="Corre E."/>
            <person name="Pelletier E."/>
            <person name="Niang G."/>
            <person name="Scheremetjew M."/>
            <person name="Finn R."/>
            <person name="Kale V."/>
            <person name="Holt S."/>
            <person name="Cochrane G."/>
            <person name="Meng A."/>
            <person name="Brown T."/>
            <person name="Cohen L."/>
        </authorList>
    </citation>
    <scope>NUCLEOTIDE SEQUENCE</scope>
    <source>
        <strain evidence="3">CCMP1413</strain>
    </source>
</reference>
<name>A0A7R9THM7_9VIRI</name>
<dbReference type="PANTHER" id="PTHR42760:SF133">
    <property type="entry name" value="3-OXOACYL-[ACYL-CARRIER-PROTEIN] REDUCTASE"/>
    <property type="match status" value="1"/>
</dbReference>
<dbReference type="PRINTS" id="PR00081">
    <property type="entry name" value="GDHRDH"/>
</dbReference>
<evidence type="ECO:0000313" key="3">
    <source>
        <dbReference type="EMBL" id="CAD8235151.1"/>
    </source>
</evidence>
<dbReference type="GO" id="GO:0006633">
    <property type="term" value="P:fatty acid biosynthetic process"/>
    <property type="evidence" value="ECO:0007669"/>
    <property type="project" value="TreeGrafter"/>
</dbReference>
<dbReference type="InterPro" id="IPR002347">
    <property type="entry name" value="SDR_fam"/>
</dbReference>
<evidence type="ECO:0008006" key="4">
    <source>
        <dbReference type="Google" id="ProtNLM"/>
    </source>
</evidence>
<dbReference type="GO" id="GO:0016616">
    <property type="term" value="F:oxidoreductase activity, acting on the CH-OH group of donors, NAD or NADP as acceptor"/>
    <property type="evidence" value="ECO:0007669"/>
    <property type="project" value="TreeGrafter"/>
</dbReference>
<dbReference type="InterPro" id="IPR036291">
    <property type="entry name" value="NAD(P)-bd_dom_sf"/>
</dbReference>
<dbReference type="InterPro" id="IPR020904">
    <property type="entry name" value="Sc_DH/Rdtase_CS"/>
</dbReference>
<dbReference type="SUPFAM" id="SSF51735">
    <property type="entry name" value="NAD(P)-binding Rossmann-fold domains"/>
    <property type="match status" value="1"/>
</dbReference>
<gene>
    <name evidence="3" type="ORF">PCOL08062_LOCUS3975</name>
</gene>
<sequence>MTDEQFKAMYDVHCEAPFRLIRAAAPLMRDAGKREMRERGAATPRSIINVSSTSGIHGNAGQVNYAMAKMGVVGMTKTVAKEWGAFGVRCNAIAYGMIATRLIGDKSSGESITVGGKKIALGIPGQSSPRESPALMLTPLRRPGEVSEAAGAMLMLACDHSSYVTGHTLEVTGGFGI</sequence>
<proteinExistence type="inferred from homology"/>
<dbReference type="EMBL" id="HBDZ01005180">
    <property type="protein sequence ID" value="CAD8235151.1"/>
    <property type="molecule type" value="Transcribed_RNA"/>
</dbReference>
<dbReference type="PANTHER" id="PTHR42760">
    <property type="entry name" value="SHORT-CHAIN DEHYDROGENASES/REDUCTASES FAMILY MEMBER"/>
    <property type="match status" value="1"/>
</dbReference>